<comment type="caution">
    <text evidence="1">The sequence shown here is derived from an EMBL/GenBank/DDBJ whole genome shotgun (WGS) entry which is preliminary data.</text>
</comment>
<sequence length="154" mass="17193">MKALSDITEDMVLYSKKKLAAYLKDAAKYFDMEKDHQLPITAKKDDVGLIWVEKSHIGRDGKLGQSLACAPDRDVNIQLWGSRDVSIDGQQPGWQILARGTTQAGNLELGVPKRQPVSISDMKIAFQWTEATAQSRNSKESIFNQLHEVCSPFS</sequence>
<reference evidence="1 2" key="1">
    <citation type="submission" date="2023-01" db="EMBL/GenBank/DDBJ databases">
        <title>Analysis of 21 Apiospora genomes using comparative genomics revels a genus with tremendous synthesis potential of carbohydrate active enzymes and secondary metabolites.</title>
        <authorList>
            <person name="Sorensen T."/>
        </authorList>
    </citation>
    <scope>NUCLEOTIDE SEQUENCE [LARGE SCALE GENOMIC DNA]</scope>
    <source>
        <strain evidence="1 2">CBS 20057</strain>
    </source>
</reference>
<name>A0ABR1S9Q2_9PEZI</name>
<evidence type="ECO:0000313" key="1">
    <source>
        <dbReference type="EMBL" id="KAK8028583.1"/>
    </source>
</evidence>
<evidence type="ECO:0000313" key="2">
    <source>
        <dbReference type="Proteomes" id="UP001396898"/>
    </source>
</evidence>
<dbReference type="Proteomes" id="UP001396898">
    <property type="component" value="Unassembled WGS sequence"/>
</dbReference>
<keyword evidence="2" id="KW-1185">Reference proteome</keyword>
<organism evidence="1 2">
    <name type="scientific">Apiospora marii</name>
    <dbReference type="NCBI Taxonomy" id="335849"/>
    <lineage>
        <taxon>Eukaryota</taxon>
        <taxon>Fungi</taxon>
        <taxon>Dikarya</taxon>
        <taxon>Ascomycota</taxon>
        <taxon>Pezizomycotina</taxon>
        <taxon>Sordariomycetes</taxon>
        <taxon>Xylariomycetidae</taxon>
        <taxon>Amphisphaeriales</taxon>
        <taxon>Apiosporaceae</taxon>
        <taxon>Apiospora</taxon>
    </lineage>
</organism>
<accession>A0ABR1S9Q2</accession>
<dbReference type="EMBL" id="JAQQWI010000007">
    <property type="protein sequence ID" value="KAK8028583.1"/>
    <property type="molecule type" value="Genomic_DNA"/>
</dbReference>
<proteinExistence type="predicted"/>
<gene>
    <name evidence="1" type="ORF">PG991_005639</name>
</gene>
<protein>
    <submittedName>
        <fullName evidence="1">Uncharacterized protein</fullName>
    </submittedName>
</protein>